<evidence type="ECO:0000259" key="5">
    <source>
        <dbReference type="Pfam" id="PF17101"/>
    </source>
</evidence>
<feature type="domain" description="Stealth protein CR1 conserved region 1" evidence="5">
    <location>
        <begin position="74"/>
        <end position="100"/>
    </location>
</feature>
<feature type="domain" description="Stealth protein CR2 conserved region 2" evidence="4">
    <location>
        <begin position="113"/>
        <end position="167"/>
    </location>
</feature>
<dbReference type="EMBL" id="JAPFFF010000014">
    <property type="protein sequence ID" value="KAK8871160.1"/>
    <property type="molecule type" value="Genomic_DNA"/>
</dbReference>
<dbReference type="InterPro" id="IPR031358">
    <property type="entry name" value="Stealth_CR1"/>
</dbReference>
<dbReference type="Proteomes" id="UP001470230">
    <property type="component" value="Unassembled WGS sequence"/>
</dbReference>
<feature type="domain" description="Stealth protein CR3 conserved region 3" evidence="6">
    <location>
        <begin position="299"/>
        <end position="344"/>
    </location>
</feature>
<dbReference type="InterPro" id="IPR031357">
    <property type="entry name" value="Stealth_CR3"/>
</dbReference>
<evidence type="ECO:0008006" key="9">
    <source>
        <dbReference type="Google" id="ProtNLM"/>
    </source>
</evidence>
<sequence length="454" mass="54473">MIRQRTHISKRNHFFFISIFSCAIIFNAIFFYFNYSQHLFHFQYYILDQNKVNSNSTFTHENKNNAITDKSQPFPIDLVYTWVNSSDTDWIKSYTKERKKLNLRISNKSFISRYYYFEELRYSLRTVEKFALPMINKIYIVTANQIPSWFNQDIDIIKFVPHSDIFPPYCSYMKYKEMLKTQKQDEKHQEKCLPTFSSNAIEFSLVNIPNLSEHFIYINDDMYFGRKVEWSDFYTIDGKPKFISDDKEWKHARSELKMYQMKYIDDEQGGKQFSAMVLNTIVTFMNQFKLKNAMNACYSHIPFPMTKSLIYEIIDTFTEDIDDTIQSRFRRANDLQLSNLMIQYGIYKNKGVKVKSNGKLNRFFVTDTEFGFYRLAPYARKVPKLFCINADSDAYQDKIRGFLENVAGEMSIFEKENLKNQAKSEDKEFWFLNETRKRYDQLKKIYERPAPRIR</sequence>
<dbReference type="Pfam" id="PF11380">
    <property type="entry name" value="Stealth_CR2"/>
    <property type="match status" value="2"/>
</dbReference>
<dbReference type="InterPro" id="IPR021520">
    <property type="entry name" value="Stealth_CR2"/>
</dbReference>
<evidence type="ECO:0000256" key="1">
    <source>
        <dbReference type="ARBA" id="ARBA00007583"/>
    </source>
</evidence>
<feature type="transmembrane region" description="Helical" evidence="3">
    <location>
        <begin position="12"/>
        <end position="33"/>
    </location>
</feature>
<gene>
    <name evidence="7" type="ORF">M9Y10_009073</name>
</gene>
<accession>A0ABR2IZV6</accession>
<dbReference type="PANTHER" id="PTHR24045:SF0">
    <property type="entry name" value="N-ACETYLGLUCOSAMINE-1-PHOSPHOTRANSFERASE SUBUNITS ALPHA_BETA"/>
    <property type="match status" value="1"/>
</dbReference>
<feature type="domain" description="Stealth protein CR2 conserved region 2" evidence="4">
    <location>
        <begin position="183"/>
        <end position="241"/>
    </location>
</feature>
<evidence type="ECO:0000313" key="8">
    <source>
        <dbReference type="Proteomes" id="UP001470230"/>
    </source>
</evidence>
<dbReference type="Pfam" id="PF17102">
    <property type="entry name" value="Stealth_CR3"/>
    <property type="match status" value="1"/>
</dbReference>
<dbReference type="PANTHER" id="PTHR24045">
    <property type="match status" value="1"/>
</dbReference>
<comment type="caution">
    <text evidence="7">The sequence shown here is derived from an EMBL/GenBank/DDBJ whole genome shotgun (WGS) entry which is preliminary data.</text>
</comment>
<dbReference type="InterPro" id="IPR047141">
    <property type="entry name" value="Stealth"/>
</dbReference>
<keyword evidence="2" id="KW-0808">Transferase</keyword>
<keyword evidence="8" id="KW-1185">Reference proteome</keyword>
<dbReference type="PROSITE" id="PS51257">
    <property type="entry name" value="PROKAR_LIPOPROTEIN"/>
    <property type="match status" value="1"/>
</dbReference>
<evidence type="ECO:0000313" key="7">
    <source>
        <dbReference type="EMBL" id="KAK8871160.1"/>
    </source>
</evidence>
<proteinExistence type="inferred from homology"/>
<reference evidence="7 8" key="1">
    <citation type="submission" date="2024-04" db="EMBL/GenBank/DDBJ databases">
        <title>Tritrichomonas musculus Genome.</title>
        <authorList>
            <person name="Alves-Ferreira E."/>
            <person name="Grigg M."/>
            <person name="Lorenzi H."/>
            <person name="Galac M."/>
        </authorList>
    </citation>
    <scope>NUCLEOTIDE SEQUENCE [LARGE SCALE GENOMIC DNA]</scope>
    <source>
        <strain evidence="7 8">EAF2021</strain>
    </source>
</reference>
<dbReference type="Pfam" id="PF17101">
    <property type="entry name" value="Stealth_CR1"/>
    <property type="match status" value="1"/>
</dbReference>
<evidence type="ECO:0000256" key="2">
    <source>
        <dbReference type="ARBA" id="ARBA00022679"/>
    </source>
</evidence>
<evidence type="ECO:0000259" key="6">
    <source>
        <dbReference type="Pfam" id="PF17102"/>
    </source>
</evidence>
<comment type="similarity">
    <text evidence="1">Belongs to the stealth family.</text>
</comment>
<evidence type="ECO:0000259" key="4">
    <source>
        <dbReference type="Pfam" id="PF11380"/>
    </source>
</evidence>
<keyword evidence="3" id="KW-0812">Transmembrane</keyword>
<name>A0ABR2IZV6_9EUKA</name>
<protein>
    <recommendedName>
        <fullName evidence="9">Stealth protein CR2 conserved region 2 domain-containing protein</fullName>
    </recommendedName>
</protein>
<keyword evidence="3" id="KW-1133">Transmembrane helix</keyword>
<keyword evidence="3" id="KW-0472">Membrane</keyword>
<organism evidence="7 8">
    <name type="scientific">Tritrichomonas musculus</name>
    <dbReference type="NCBI Taxonomy" id="1915356"/>
    <lineage>
        <taxon>Eukaryota</taxon>
        <taxon>Metamonada</taxon>
        <taxon>Parabasalia</taxon>
        <taxon>Tritrichomonadida</taxon>
        <taxon>Tritrichomonadidae</taxon>
        <taxon>Tritrichomonas</taxon>
    </lineage>
</organism>
<evidence type="ECO:0000256" key="3">
    <source>
        <dbReference type="SAM" id="Phobius"/>
    </source>
</evidence>